<dbReference type="Gene3D" id="3.20.20.80">
    <property type="entry name" value="Glycosidases"/>
    <property type="match status" value="1"/>
</dbReference>
<keyword evidence="3" id="KW-1185">Reference proteome</keyword>
<dbReference type="Gene3D" id="2.60.40.1180">
    <property type="entry name" value="Golgi alpha-mannosidase II"/>
    <property type="match status" value="1"/>
</dbReference>
<dbReference type="PANTHER" id="PTHR10357">
    <property type="entry name" value="ALPHA-AMYLASE FAMILY MEMBER"/>
    <property type="match status" value="1"/>
</dbReference>
<feature type="domain" description="Glycosyl hydrolase family 13 catalytic" evidence="1">
    <location>
        <begin position="130"/>
        <end position="448"/>
    </location>
</feature>
<comment type="caution">
    <text evidence="2">The sequence shown here is derived from an EMBL/GenBank/DDBJ whole genome shotgun (WGS) entry which is preliminary data.</text>
</comment>
<dbReference type="InterPro" id="IPR013783">
    <property type="entry name" value="Ig-like_fold"/>
</dbReference>
<dbReference type="Pfam" id="PF00128">
    <property type="entry name" value="Alpha-amylase"/>
    <property type="match status" value="1"/>
</dbReference>
<proteinExistence type="predicted"/>
<dbReference type="GO" id="GO:0016787">
    <property type="term" value="F:hydrolase activity"/>
    <property type="evidence" value="ECO:0007669"/>
    <property type="project" value="UniProtKB-KW"/>
</dbReference>
<dbReference type="InterPro" id="IPR006047">
    <property type="entry name" value="GH13_cat_dom"/>
</dbReference>
<dbReference type="CDD" id="cd02859">
    <property type="entry name" value="E_set_AMPKbeta_like_N"/>
    <property type="match status" value="1"/>
</dbReference>
<dbReference type="InterPro" id="IPR017853">
    <property type="entry name" value="GH"/>
</dbReference>
<reference evidence="2" key="1">
    <citation type="submission" date="2022-08" db="EMBL/GenBank/DDBJ databases">
        <title>The genomic sequence of strain Paenibacillus sp. SCIV0701.</title>
        <authorList>
            <person name="Zhao H."/>
        </authorList>
    </citation>
    <scope>NUCLEOTIDE SEQUENCE</scope>
    <source>
        <strain evidence="2">SCIV0701</strain>
    </source>
</reference>
<dbReference type="Proteomes" id="UP001141950">
    <property type="component" value="Unassembled WGS sequence"/>
</dbReference>
<gene>
    <name evidence="2" type="ORF">NQZ67_16240</name>
</gene>
<dbReference type="InterPro" id="IPR013780">
    <property type="entry name" value="Glyco_hydro_b"/>
</dbReference>
<dbReference type="SUPFAM" id="SSF51445">
    <property type="entry name" value="(Trans)glycosidases"/>
    <property type="match status" value="1"/>
</dbReference>
<organism evidence="2 3">
    <name type="scientific">Paenibacillus soyae</name>
    <dbReference type="NCBI Taxonomy" id="2969249"/>
    <lineage>
        <taxon>Bacteria</taxon>
        <taxon>Bacillati</taxon>
        <taxon>Bacillota</taxon>
        <taxon>Bacilli</taxon>
        <taxon>Bacillales</taxon>
        <taxon>Paenibacillaceae</taxon>
        <taxon>Paenibacillus</taxon>
    </lineage>
</organism>
<dbReference type="EMBL" id="JANIPJ010000011">
    <property type="protein sequence ID" value="MCR2805438.1"/>
    <property type="molecule type" value="Genomic_DNA"/>
</dbReference>
<sequence length="543" mass="63171">MPVKGAQGVKFVYIAQDHVQSVAVAGTFNSWNHQADYMQQTGERRWELERSIAKGRHLYKFVVNGEEWIVDPQNPNISEDGQNNSAMTVTENGEVLIRTTDISARNPGFMYKNYSALESPEWIRKAVIYELHLRAFNENGFTGLAEKIGYFKQLGVNVLWIMPFGLVGEQKRIGKHGDPYAIRDYYSIDPSFGTAEELKAMINEAHANGIRVIMDWVMNRGSVDHILTETHPEYFTRNENDEVYYEVPNRDYFAGLNFDHPDLRRYIKKAMSYWFAEFQFDGFRLDDSDITPSAFLTEIRNELGQNGREFVLISQSYDEYHHVDSCDLTYDGSLRLMIKAVAEGALSQKDVIKIYHSYTYSFPRGSLRMRWLEEKELSRVAEYLGPKLAKPAATLLLTVEGVPFLMMGQEFNERTFNTWKSLFDDYQLDWTPFDQELFEHYRFLIRLRTEHAAFWNGELIFIKNNQDKVLSYIRKSKDEEFLVMVSFSEDPLVLEFEEKNIADRITGAAKQVVYRSGGANPGNEHHAPDWRMEPYESLIYRIQ</sequence>
<dbReference type="SUPFAM" id="SSF51011">
    <property type="entry name" value="Glycosyl hydrolase domain"/>
    <property type="match status" value="1"/>
</dbReference>
<dbReference type="AlphaFoldDB" id="A0A9X2MNW1"/>
<evidence type="ECO:0000313" key="3">
    <source>
        <dbReference type="Proteomes" id="UP001141950"/>
    </source>
</evidence>
<dbReference type="GO" id="GO:0005975">
    <property type="term" value="P:carbohydrate metabolic process"/>
    <property type="evidence" value="ECO:0007669"/>
    <property type="project" value="InterPro"/>
</dbReference>
<dbReference type="Gene3D" id="2.60.40.10">
    <property type="entry name" value="Immunoglobulins"/>
    <property type="match status" value="1"/>
</dbReference>
<dbReference type="InterPro" id="IPR032640">
    <property type="entry name" value="AMPK1_CBM"/>
</dbReference>
<keyword evidence="2" id="KW-0378">Hydrolase</keyword>
<accession>A0A9X2MNW1</accession>
<evidence type="ECO:0000313" key="2">
    <source>
        <dbReference type="EMBL" id="MCR2805438.1"/>
    </source>
</evidence>
<name>A0A9X2MNW1_9BACL</name>
<dbReference type="SMART" id="SM00642">
    <property type="entry name" value="Aamy"/>
    <property type="match status" value="1"/>
</dbReference>
<evidence type="ECO:0000259" key="1">
    <source>
        <dbReference type="SMART" id="SM00642"/>
    </source>
</evidence>
<dbReference type="Pfam" id="PF16561">
    <property type="entry name" value="AMPK1_CBM"/>
    <property type="match status" value="1"/>
</dbReference>
<protein>
    <submittedName>
        <fullName evidence="2">Alpha-amylase family glycosyl hydrolase</fullName>
    </submittedName>
</protein>